<evidence type="ECO:0000259" key="2">
    <source>
        <dbReference type="SMART" id="SM00014"/>
    </source>
</evidence>
<dbReference type="Gene3D" id="1.20.144.10">
    <property type="entry name" value="Phosphatidic acid phosphatase type 2/haloperoxidase"/>
    <property type="match status" value="2"/>
</dbReference>
<organism evidence="3 4">
    <name type="scientific">Motilibacter rhizosphaerae</name>
    <dbReference type="NCBI Taxonomy" id="598652"/>
    <lineage>
        <taxon>Bacteria</taxon>
        <taxon>Bacillati</taxon>
        <taxon>Actinomycetota</taxon>
        <taxon>Actinomycetes</taxon>
        <taxon>Motilibacterales</taxon>
        <taxon>Motilibacteraceae</taxon>
        <taxon>Motilibacter</taxon>
    </lineage>
</organism>
<keyword evidence="4" id="KW-1185">Reference proteome</keyword>
<feature type="transmembrane region" description="Helical" evidence="1">
    <location>
        <begin position="20"/>
        <end position="41"/>
    </location>
</feature>
<gene>
    <name evidence="3" type="ORF">EV189_1800</name>
</gene>
<protein>
    <submittedName>
        <fullName evidence="3">Undecaprenyl-diphosphatase</fullName>
    </submittedName>
</protein>
<dbReference type="PANTHER" id="PTHR14969:SF13">
    <property type="entry name" value="AT30094P"/>
    <property type="match status" value="1"/>
</dbReference>
<dbReference type="Proteomes" id="UP000293638">
    <property type="component" value="Unassembled WGS sequence"/>
</dbReference>
<feature type="transmembrane region" description="Helical" evidence="1">
    <location>
        <begin position="79"/>
        <end position="98"/>
    </location>
</feature>
<proteinExistence type="predicted"/>
<dbReference type="SMART" id="SM00014">
    <property type="entry name" value="acidPPc"/>
    <property type="match status" value="1"/>
</dbReference>
<keyword evidence="1" id="KW-0472">Membrane</keyword>
<name>A0A4Q7NT94_9ACTN</name>
<dbReference type="InterPro" id="IPR000326">
    <property type="entry name" value="PAP2/HPO"/>
</dbReference>
<feature type="transmembrane region" description="Helical" evidence="1">
    <location>
        <begin position="142"/>
        <end position="164"/>
    </location>
</feature>
<comment type="caution">
    <text evidence="3">The sequence shown here is derived from an EMBL/GenBank/DDBJ whole genome shotgun (WGS) entry which is preliminary data.</text>
</comment>
<dbReference type="EMBL" id="SGXD01000002">
    <property type="protein sequence ID" value="RZS90018.1"/>
    <property type="molecule type" value="Genomic_DNA"/>
</dbReference>
<feature type="transmembrane region" description="Helical" evidence="1">
    <location>
        <begin position="105"/>
        <end position="122"/>
    </location>
</feature>
<keyword evidence="1" id="KW-0812">Transmembrane</keyword>
<keyword evidence="1" id="KW-1133">Transmembrane helix</keyword>
<evidence type="ECO:0000313" key="4">
    <source>
        <dbReference type="Proteomes" id="UP000293638"/>
    </source>
</evidence>
<feature type="transmembrane region" description="Helical" evidence="1">
    <location>
        <begin position="176"/>
        <end position="199"/>
    </location>
</feature>
<dbReference type="InterPro" id="IPR036938">
    <property type="entry name" value="PAP2/HPO_sf"/>
</dbReference>
<dbReference type="RefSeq" id="WP_130492537.1">
    <property type="nucleotide sequence ID" value="NZ_SGXD01000002.1"/>
</dbReference>
<dbReference type="OrthoDB" id="5289372at2"/>
<accession>A0A4Q7NT94</accession>
<reference evidence="3 4" key="1">
    <citation type="submission" date="2019-02" db="EMBL/GenBank/DDBJ databases">
        <title>Genomic Encyclopedia of Type Strains, Phase IV (KMG-IV): sequencing the most valuable type-strain genomes for metagenomic binning, comparative biology and taxonomic classification.</title>
        <authorList>
            <person name="Goeker M."/>
        </authorList>
    </citation>
    <scope>NUCLEOTIDE SEQUENCE [LARGE SCALE GENOMIC DNA]</scope>
    <source>
        <strain evidence="3 4">DSM 45622</strain>
    </source>
</reference>
<evidence type="ECO:0000256" key="1">
    <source>
        <dbReference type="SAM" id="Phobius"/>
    </source>
</evidence>
<feature type="domain" description="Phosphatidic acid phosphatase type 2/haloperoxidase" evidence="2">
    <location>
        <begin position="104"/>
        <end position="217"/>
    </location>
</feature>
<dbReference type="CDD" id="cd03392">
    <property type="entry name" value="PAP2_like_2"/>
    <property type="match status" value="1"/>
</dbReference>
<feature type="transmembrane region" description="Helical" evidence="1">
    <location>
        <begin position="205"/>
        <end position="223"/>
    </location>
</feature>
<sequence length="250" mass="27007">MRSTRLGARLDPDSRGGLRLTLAVAAAFVVLVPFALALLAVRDRWSPLRRLDLDVASGLHRQAVGSRALVRFLEGVSDVFSPTSFEVVAVVVAVVLLLRRAPRLALWLALTVLLSDPLDTLVKELVRRSRPSFDHPVLVLHSWSFPSGHALGSVVGVGALLLVGLPAVPRRARRPLIALGVAVVLLVGFARIALGVHYVSDVVGGWLLGASWLAATTAAFRAWRRDLHAPVRPLTEGLEAGEPVRREVQR</sequence>
<evidence type="ECO:0000313" key="3">
    <source>
        <dbReference type="EMBL" id="RZS90018.1"/>
    </source>
</evidence>
<dbReference type="PANTHER" id="PTHR14969">
    <property type="entry name" value="SPHINGOSINE-1-PHOSPHATE PHOSPHOHYDROLASE"/>
    <property type="match status" value="1"/>
</dbReference>
<dbReference type="Pfam" id="PF01569">
    <property type="entry name" value="PAP2"/>
    <property type="match status" value="1"/>
</dbReference>
<dbReference type="SUPFAM" id="SSF48317">
    <property type="entry name" value="Acid phosphatase/Vanadium-dependent haloperoxidase"/>
    <property type="match status" value="1"/>
</dbReference>
<dbReference type="AlphaFoldDB" id="A0A4Q7NT94"/>